<dbReference type="Gene3D" id="1.10.630.10">
    <property type="entry name" value="Cytochrome P450"/>
    <property type="match status" value="1"/>
</dbReference>
<dbReference type="SUPFAM" id="SSF48264">
    <property type="entry name" value="Cytochrome P450"/>
    <property type="match status" value="1"/>
</dbReference>
<evidence type="ECO:0000256" key="1">
    <source>
        <dbReference type="ARBA" id="ARBA00001971"/>
    </source>
</evidence>
<sequence>MLLILWALLAAVVYHAAARLVRLRRLLVKIRFHPGQRAATSIYGAATFLFPWRIPYLTPGANLLFDEKHALLARHGLDIVTSVSTHPMRAVFVVADPAVLRDMAAARSRYPKPVELYGSLSLYGPNIVASENDAWKRYRRICSPSFSERNNKLVWEETVRVVTELFDTWEGRQEIDMEDALTMTLSITLFVISSAGFGKPITWKGGDERPGGYAMSFKDVIYHMSTGVFIKVATPQWLLNLGLTEKMRNTNVAFKELGMYMSDMIRERRESQQREDRGDLFNGLLDAGEEDEKLKLTDEELMGNIFIFLIAGHETTGHTLCYALALLALYPDEQEKLYQHIRTLCPAGELPVYDDLRNYTYALAVLYETLRMFPSVVGIPKVASEDTCVQTMNDAGQFVEVFIPEGSDIVFDTPGLHYNPKYWTDPYTFSPSRFMAPDWPRDAFLPFSGGPRACLGRRFAEIESIAVLVLFVSQYTIHLKEDPKYAGETEQQRRERVLKSVPGLTLT</sequence>
<evidence type="ECO:0000256" key="9">
    <source>
        <dbReference type="PIRSR" id="PIRSR602401-1"/>
    </source>
</evidence>
<keyword evidence="7 9" id="KW-0408">Iron</keyword>
<evidence type="ECO:0000256" key="7">
    <source>
        <dbReference type="ARBA" id="ARBA00023004"/>
    </source>
</evidence>
<organism evidence="11">
    <name type="scientific">Phanerodontia chrysosporium</name>
    <name type="common">White-rot fungus</name>
    <name type="synonym">Sporotrichum pruinosum</name>
    <dbReference type="NCBI Taxonomy" id="2822231"/>
    <lineage>
        <taxon>Eukaryota</taxon>
        <taxon>Fungi</taxon>
        <taxon>Dikarya</taxon>
        <taxon>Basidiomycota</taxon>
        <taxon>Agaricomycotina</taxon>
        <taxon>Agaricomycetes</taxon>
        <taxon>Polyporales</taxon>
        <taxon>Phanerochaetaceae</taxon>
        <taxon>Phanerodontia</taxon>
    </lineage>
</organism>
<dbReference type="InterPro" id="IPR001128">
    <property type="entry name" value="Cyt_P450"/>
</dbReference>
<keyword evidence="8 10" id="KW-0503">Monooxygenase</keyword>
<feature type="binding site" description="axial binding residue" evidence="9">
    <location>
        <position position="454"/>
    </location>
    <ligand>
        <name>heme</name>
        <dbReference type="ChEBI" id="CHEBI:30413"/>
    </ligand>
    <ligandPart>
        <name>Fe</name>
        <dbReference type="ChEBI" id="CHEBI:18248"/>
    </ligandPart>
</feature>
<name>G5EJV5_PHACH</name>
<comment type="cofactor">
    <cofactor evidence="1 9">
        <name>heme</name>
        <dbReference type="ChEBI" id="CHEBI:30413"/>
    </cofactor>
</comment>
<dbReference type="Pfam" id="PF00067">
    <property type="entry name" value="p450"/>
    <property type="match status" value="1"/>
</dbReference>
<dbReference type="InterPro" id="IPR002401">
    <property type="entry name" value="Cyt_P450_E_grp-I"/>
</dbReference>
<evidence type="ECO:0000256" key="10">
    <source>
        <dbReference type="RuleBase" id="RU000461"/>
    </source>
</evidence>
<evidence type="ECO:0000256" key="3">
    <source>
        <dbReference type="ARBA" id="ARBA00010617"/>
    </source>
</evidence>
<dbReference type="PRINTS" id="PR00385">
    <property type="entry name" value="P450"/>
</dbReference>
<dbReference type="GO" id="GO:0005506">
    <property type="term" value="F:iron ion binding"/>
    <property type="evidence" value="ECO:0007669"/>
    <property type="project" value="InterPro"/>
</dbReference>
<keyword evidence="6 10" id="KW-0560">Oxidoreductase</keyword>
<evidence type="ECO:0000256" key="6">
    <source>
        <dbReference type="ARBA" id="ARBA00023002"/>
    </source>
</evidence>
<evidence type="ECO:0000256" key="4">
    <source>
        <dbReference type="ARBA" id="ARBA00022617"/>
    </source>
</evidence>
<evidence type="ECO:0000256" key="5">
    <source>
        <dbReference type="ARBA" id="ARBA00022723"/>
    </source>
</evidence>
<keyword evidence="5 9" id="KW-0479">Metal-binding</keyword>
<reference evidence="11" key="1">
    <citation type="submission" date="2010-10" db="EMBL/GenBank/DDBJ databases">
        <title>Phanerochaete chrysosporium cytochrome P450.</title>
        <authorList>
            <person name="Hirosue S."/>
            <person name="Hiratsuka N."/>
            <person name="Ichinose H."/>
            <person name="Wariishi H."/>
        </authorList>
    </citation>
    <scope>NUCLEOTIDE SEQUENCE</scope>
    <source>
        <strain evidence="11">ATCC 34541</strain>
    </source>
</reference>
<evidence type="ECO:0000313" key="11">
    <source>
        <dbReference type="EMBL" id="BAL05167.1"/>
    </source>
</evidence>
<dbReference type="GO" id="GO:0020037">
    <property type="term" value="F:heme binding"/>
    <property type="evidence" value="ECO:0007669"/>
    <property type="project" value="InterPro"/>
</dbReference>
<dbReference type="GO" id="GO:0016705">
    <property type="term" value="F:oxidoreductase activity, acting on paired donors, with incorporation or reduction of molecular oxygen"/>
    <property type="evidence" value="ECO:0007669"/>
    <property type="project" value="InterPro"/>
</dbReference>
<comment type="similarity">
    <text evidence="3 10">Belongs to the cytochrome P450 family.</text>
</comment>
<dbReference type="PRINTS" id="PR00463">
    <property type="entry name" value="EP450I"/>
</dbReference>
<evidence type="ECO:0000256" key="2">
    <source>
        <dbReference type="ARBA" id="ARBA00005179"/>
    </source>
</evidence>
<dbReference type="PANTHER" id="PTHR24305">
    <property type="entry name" value="CYTOCHROME P450"/>
    <property type="match status" value="1"/>
</dbReference>
<dbReference type="EMBL" id="AB597880">
    <property type="protein sequence ID" value="BAL05167.1"/>
    <property type="molecule type" value="mRNA"/>
</dbReference>
<gene>
    <name evidence="11" type="primary">PcCYP_81c</name>
</gene>
<keyword evidence="4 9" id="KW-0349">Heme</keyword>
<dbReference type="PROSITE" id="PS00086">
    <property type="entry name" value="CYTOCHROME_P450"/>
    <property type="match status" value="1"/>
</dbReference>
<dbReference type="InterPro" id="IPR017972">
    <property type="entry name" value="Cyt_P450_CS"/>
</dbReference>
<evidence type="ECO:0000256" key="8">
    <source>
        <dbReference type="ARBA" id="ARBA00023033"/>
    </source>
</evidence>
<dbReference type="InterPro" id="IPR036396">
    <property type="entry name" value="Cyt_P450_sf"/>
</dbReference>
<proteinExistence type="evidence at transcript level"/>
<comment type="pathway">
    <text evidence="2">Secondary metabolite biosynthesis.</text>
</comment>
<accession>G5EJV5</accession>
<protein>
    <submittedName>
        <fullName evidence="11">Cytochrome P450</fullName>
    </submittedName>
</protein>
<dbReference type="PANTHER" id="PTHR24305:SF166">
    <property type="entry name" value="CYTOCHROME P450 12A4, MITOCHONDRIAL-RELATED"/>
    <property type="match status" value="1"/>
</dbReference>
<dbReference type="VEuPathDB" id="FungiDB:AGR57_7568"/>
<dbReference type="GO" id="GO:0004497">
    <property type="term" value="F:monooxygenase activity"/>
    <property type="evidence" value="ECO:0007669"/>
    <property type="project" value="UniProtKB-KW"/>
</dbReference>
<dbReference type="AlphaFoldDB" id="G5EJV5"/>
<dbReference type="InterPro" id="IPR050121">
    <property type="entry name" value="Cytochrome_P450_monoxygenase"/>
</dbReference>